<dbReference type="SUPFAM" id="SSF141868">
    <property type="entry name" value="EAL domain-like"/>
    <property type="match status" value="1"/>
</dbReference>
<dbReference type="PROSITE" id="PS50113">
    <property type="entry name" value="PAC"/>
    <property type="match status" value="1"/>
</dbReference>
<dbReference type="PROSITE" id="PS50887">
    <property type="entry name" value="GGDEF"/>
    <property type="match status" value="1"/>
</dbReference>
<dbReference type="InterPro" id="IPR001633">
    <property type="entry name" value="EAL_dom"/>
</dbReference>
<feature type="domain" description="PAS" evidence="2">
    <location>
        <begin position="534"/>
        <end position="573"/>
    </location>
</feature>
<dbReference type="EMBL" id="SNVV01000002">
    <property type="protein sequence ID" value="TDN56155.1"/>
    <property type="molecule type" value="Genomic_DNA"/>
</dbReference>
<dbReference type="NCBIfam" id="TIGR00254">
    <property type="entry name" value="GGDEF"/>
    <property type="match status" value="1"/>
</dbReference>
<evidence type="ECO:0000259" key="5">
    <source>
        <dbReference type="PROSITE" id="PS50887"/>
    </source>
</evidence>
<dbReference type="Gene3D" id="3.30.450.20">
    <property type="entry name" value="PAS domain"/>
    <property type="match status" value="2"/>
</dbReference>
<dbReference type="Pfam" id="PF08448">
    <property type="entry name" value="PAS_4"/>
    <property type="match status" value="1"/>
</dbReference>
<dbReference type="InterPro" id="IPR000160">
    <property type="entry name" value="GGDEF_dom"/>
</dbReference>
<evidence type="ECO:0000313" key="6">
    <source>
        <dbReference type="EMBL" id="TDN56155.1"/>
    </source>
</evidence>
<reference evidence="6 7" key="1">
    <citation type="submission" date="2019-03" db="EMBL/GenBank/DDBJ databases">
        <title>Genomic Encyclopedia of Type Strains, Phase IV (KMG-IV): sequencing the most valuable type-strain genomes for metagenomic binning, comparative biology and taxonomic classification.</title>
        <authorList>
            <person name="Goeker M."/>
        </authorList>
    </citation>
    <scope>NUCLEOTIDE SEQUENCE [LARGE SCALE GENOMIC DNA]</scope>
    <source>
        <strain evidence="6 7">DSM 12121</strain>
    </source>
</reference>
<dbReference type="SUPFAM" id="SSF55785">
    <property type="entry name" value="PYP-like sensor domain (PAS domain)"/>
    <property type="match status" value="2"/>
</dbReference>
<dbReference type="FunFam" id="3.30.70.270:FF:000001">
    <property type="entry name" value="Diguanylate cyclase domain protein"/>
    <property type="match status" value="1"/>
</dbReference>
<dbReference type="NCBIfam" id="TIGR00229">
    <property type="entry name" value="sensory_box"/>
    <property type="match status" value="2"/>
</dbReference>
<feature type="domain" description="GGDEF" evidence="5">
    <location>
        <begin position="684"/>
        <end position="818"/>
    </location>
</feature>
<dbReference type="PROSITE" id="PS50883">
    <property type="entry name" value="EAL"/>
    <property type="match status" value="1"/>
</dbReference>
<dbReference type="InterPro" id="IPR000014">
    <property type="entry name" value="PAS"/>
</dbReference>
<feature type="transmembrane region" description="Helical" evidence="1">
    <location>
        <begin position="20"/>
        <end position="38"/>
    </location>
</feature>
<dbReference type="Gene3D" id="3.30.70.270">
    <property type="match status" value="1"/>
</dbReference>
<keyword evidence="7" id="KW-1185">Reference proteome</keyword>
<dbReference type="GO" id="GO:0003824">
    <property type="term" value="F:catalytic activity"/>
    <property type="evidence" value="ECO:0007669"/>
    <property type="project" value="UniProtKB-ARBA"/>
</dbReference>
<name>A0A4R6ED99_9RHOO</name>
<keyword evidence="1" id="KW-1133">Transmembrane helix</keyword>
<evidence type="ECO:0000313" key="7">
    <source>
        <dbReference type="Proteomes" id="UP000295129"/>
    </source>
</evidence>
<dbReference type="SUPFAM" id="SSF55073">
    <property type="entry name" value="Nucleotide cyclase"/>
    <property type="match status" value="1"/>
</dbReference>
<dbReference type="InterPro" id="IPR013656">
    <property type="entry name" value="PAS_4"/>
</dbReference>
<dbReference type="InterPro" id="IPR035965">
    <property type="entry name" value="PAS-like_dom_sf"/>
</dbReference>
<dbReference type="InterPro" id="IPR052155">
    <property type="entry name" value="Biofilm_reg_signaling"/>
</dbReference>
<dbReference type="Gene3D" id="3.30.450.40">
    <property type="match status" value="1"/>
</dbReference>
<feature type="domain" description="EAL" evidence="4">
    <location>
        <begin position="827"/>
        <end position="1081"/>
    </location>
</feature>
<evidence type="ECO:0000256" key="1">
    <source>
        <dbReference type="SAM" id="Phobius"/>
    </source>
</evidence>
<dbReference type="Pfam" id="PF00563">
    <property type="entry name" value="EAL"/>
    <property type="match status" value="1"/>
</dbReference>
<accession>A0A4R6ED99</accession>
<dbReference type="OrthoDB" id="9813903at2"/>
<feature type="transmembrane region" description="Helical" evidence="1">
    <location>
        <begin position="188"/>
        <end position="205"/>
    </location>
</feature>
<keyword evidence="1" id="KW-0812">Transmembrane</keyword>
<dbReference type="InterPro" id="IPR035919">
    <property type="entry name" value="EAL_sf"/>
</dbReference>
<dbReference type="SMART" id="SM00091">
    <property type="entry name" value="PAS"/>
    <property type="match status" value="2"/>
</dbReference>
<evidence type="ECO:0000259" key="3">
    <source>
        <dbReference type="PROSITE" id="PS50113"/>
    </source>
</evidence>
<feature type="domain" description="PAC" evidence="3">
    <location>
        <begin position="600"/>
        <end position="652"/>
    </location>
</feature>
<dbReference type="Pfam" id="PF00990">
    <property type="entry name" value="GGDEF"/>
    <property type="match status" value="1"/>
</dbReference>
<dbReference type="SMART" id="SM00267">
    <property type="entry name" value="GGDEF"/>
    <property type="match status" value="1"/>
</dbReference>
<proteinExistence type="predicted"/>
<dbReference type="InterPro" id="IPR029787">
    <property type="entry name" value="Nucleotide_cyclase"/>
</dbReference>
<evidence type="ECO:0000259" key="4">
    <source>
        <dbReference type="PROSITE" id="PS50883"/>
    </source>
</evidence>
<dbReference type="PROSITE" id="PS50112">
    <property type="entry name" value="PAS"/>
    <property type="match status" value="1"/>
</dbReference>
<dbReference type="Pfam" id="PF13426">
    <property type="entry name" value="PAS_9"/>
    <property type="match status" value="1"/>
</dbReference>
<protein>
    <submittedName>
        <fullName evidence="6">PAS domain S-box-containing protein/diguanylate cyclase (GGDEF)-like protein</fullName>
    </submittedName>
</protein>
<keyword evidence="1" id="KW-0472">Membrane</keyword>
<dbReference type="Gene3D" id="3.20.20.450">
    <property type="entry name" value="EAL domain"/>
    <property type="match status" value="1"/>
</dbReference>
<dbReference type="InterPro" id="IPR043128">
    <property type="entry name" value="Rev_trsase/Diguanyl_cyclase"/>
</dbReference>
<dbReference type="AlphaFoldDB" id="A0A4R6ED99"/>
<dbReference type="CDD" id="cd00130">
    <property type="entry name" value="PAS"/>
    <property type="match status" value="1"/>
</dbReference>
<evidence type="ECO:0000259" key="2">
    <source>
        <dbReference type="PROSITE" id="PS50112"/>
    </source>
</evidence>
<gene>
    <name evidence="6" type="ORF">C7389_10290</name>
</gene>
<dbReference type="InterPro" id="IPR000700">
    <property type="entry name" value="PAS-assoc_C"/>
</dbReference>
<dbReference type="RefSeq" id="WP_133588367.1">
    <property type="nucleotide sequence ID" value="NZ_SNVV01000002.1"/>
</dbReference>
<dbReference type="CDD" id="cd01948">
    <property type="entry name" value="EAL"/>
    <property type="match status" value="1"/>
</dbReference>
<comment type="caution">
    <text evidence="6">The sequence shown here is derived from an EMBL/GenBank/DDBJ whole genome shotgun (WGS) entry which is preliminary data.</text>
</comment>
<dbReference type="InterPro" id="IPR029016">
    <property type="entry name" value="GAF-like_dom_sf"/>
</dbReference>
<dbReference type="Proteomes" id="UP000295129">
    <property type="component" value="Unassembled WGS sequence"/>
</dbReference>
<dbReference type="CDD" id="cd01949">
    <property type="entry name" value="GGDEF"/>
    <property type="match status" value="1"/>
</dbReference>
<dbReference type="SMART" id="SM00052">
    <property type="entry name" value="EAL"/>
    <property type="match status" value="1"/>
</dbReference>
<dbReference type="PANTHER" id="PTHR44757">
    <property type="entry name" value="DIGUANYLATE CYCLASE DGCP"/>
    <property type="match status" value="1"/>
</dbReference>
<dbReference type="PANTHER" id="PTHR44757:SF2">
    <property type="entry name" value="BIOFILM ARCHITECTURE MAINTENANCE PROTEIN MBAA"/>
    <property type="match status" value="1"/>
</dbReference>
<dbReference type="SUPFAM" id="SSF55781">
    <property type="entry name" value="GAF domain-like"/>
    <property type="match status" value="1"/>
</dbReference>
<sequence>MKASPSRSGDSDHDVRGGVMLLTATVVMVLVVLGMMSWSAMRWDATLRESVVPLDRLALSRQAVIQAELFAERVLAGDPASSPELVLGNLERAVHAGRDLASGQARLAGMSARHPASPELRAAVADYLAVLQTMAERVKSRIASPEQVSGLDLRALHGPFASSAMRVEVALLQEMEARRQFQRELDRINLFLVCALAIGFIWLGYRAELLRLRALHDVLAGKERLRAFADALPEMAFLLDAEGRYLEVFGSGRVLAGGGERLTGMRLQELYPPEQAAAFAGVIARALGEGRVVSHEYTLEDGAAPRQFEARVAPVADTGRVVWVSWDVTERRAAERRVADLSRLYNLLSQVNHAIVLTSDRAALFERVTAVAVSSGGFLAAWVAVPAGGRLQPVAASGAAPALLDAWSLPLAGHVAAGGQPESVIARLPAGSKEGGAPGRSRELLIEKLMPLQAGWRGQAAEAGASRFIAIPLHCEGEFAGVMGLLSAAPQQAGDEEAALLGEVGDDISYALTQFAREAEARRKDERILLHAAVLEGTRDGVVVTDAETRILSVNRAFTEITGYTEDEVLGRTPALLRSGRHDKAFFHAMWATLNSVGHWQGELWNRRKNGEVVPQWMSISAVHGGTGSGGHYVGVFTDISQLRQFEERVSHLAQYDPLTDLPNRMLIGARLQHAIEAAGRERHVVGVLFIDLDRFKNINDALGHDAGDELLSAVAARLSGRYRSEDTLGRYGGDEFVLVLGQLRHAADAAAIARDLLAALDQPFVLHTGREIYIKASIGISIYPDDGDSPAGLIQDADAAMYQAKHAGRNTFRFYQEAFTRSADARLSLESRLRRALEGDGFEMYYQPFVDVASGRIVGAEALVRLKPDGGPYIGPAEFIPLLEESGLIFELGTWVQRRVCRQGREWLDQGLDFERLAVNLSAEEVRRGGVVERLRDILAETGFPAAKLEIEITESGLIHRGAEALAFLHELKGLGVQLAIDDFGTGYSSLAYLKRFPVSKLKIDRSFISDLPDDHSDAQLTTTIIELARNLGLQVLAEGVETDAQRAFLAERGCDVYQGYLCSPPVAAAQFAERFLGASCQHWPARD</sequence>
<organism evidence="6 7">
    <name type="scientific">Azoarcus indigens</name>
    <dbReference type="NCBI Taxonomy" id="29545"/>
    <lineage>
        <taxon>Bacteria</taxon>
        <taxon>Pseudomonadati</taxon>
        <taxon>Pseudomonadota</taxon>
        <taxon>Betaproteobacteria</taxon>
        <taxon>Rhodocyclales</taxon>
        <taxon>Zoogloeaceae</taxon>
        <taxon>Azoarcus</taxon>
    </lineage>
</organism>